<evidence type="ECO:0000313" key="2">
    <source>
        <dbReference type="Proteomes" id="UP000335636"/>
    </source>
</evidence>
<keyword evidence="2" id="KW-1185">Reference proteome</keyword>
<feature type="non-terminal residue" evidence="1">
    <location>
        <position position="1"/>
    </location>
</feature>
<proteinExistence type="predicted"/>
<comment type="caution">
    <text evidence="1">The sequence shown here is derived from an EMBL/GenBank/DDBJ whole genome shotgun (WGS) entry which is preliminary data.</text>
</comment>
<accession>A0A5E4CNV2</accession>
<dbReference type="EMBL" id="CABDUW010001731">
    <property type="protein sequence ID" value="VTJ83578.1"/>
    <property type="molecule type" value="Genomic_DNA"/>
</dbReference>
<gene>
    <name evidence="1" type="ORF">MONAX_5E037750</name>
</gene>
<feature type="non-terminal residue" evidence="1">
    <location>
        <position position="57"/>
    </location>
</feature>
<dbReference type="AlphaFoldDB" id="A0A5E4CNV2"/>
<reference evidence="1" key="1">
    <citation type="submission" date="2019-04" db="EMBL/GenBank/DDBJ databases">
        <authorList>
            <person name="Alioto T."/>
            <person name="Alioto T."/>
        </authorList>
    </citation>
    <scope>NUCLEOTIDE SEQUENCE [LARGE SCALE GENOMIC DNA]</scope>
</reference>
<name>A0A5E4CNV2_MARMO</name>
<organism evidence="1 2">
    <name type="scientific">Marmota monax</name>
    <name type="common">Woodchuck</name>
    <dbReference type="NCBI Taxonomy" id="9995"/>
    <lineage>
        <taxon>Eukaryota</taxon>
        <taxon>Metazoa</taxon>
        <taxon>Chordata</taxon>
        <taxon>Craniata</taxon>
        <taxon>Vertebrata</taxon>
        <taxon>Euteleostomi</taxon>
        <taxon>Mammalia</taxon>
        <taxon>Eutheria</taxon>
        <taxon>Euarchontoglires</taxon>
        <taxon>Glires</taxon>
        <taxon>Rodentia</taxon>
        <taxon>Sciuromorpha</taxon>
        <taxon>Sciuridae</taxon>
        <taxon>Xerinae</taxon>
        <taxon>Marmotini</taxon>
        <taxon>Marmota</taxon>
    </lineage>
</organism>
<sequence length="57" mass="6402">IYHDSSLQSIFSSKLHSSTSSMDGTSSEMVVPTVNKELCFQWYIPPLDRPPKDGEPM</sequence>
<dbReference type="Proteomes" id="UP000335636">
    <property type="component" value="Unassembled WGS sequence"/>
</dbReference>
<protein>
    <submittedName>
        <fullName evidence="1">Uncharacterized protein</fullName>
    </submittedName>
</protein>
<evidence type="ECO:0000313" key="1">
    <source>
        <dbReference type="EMBL" id="VTJ83578.1"/>
    </source>
</evidence>